<protein>
    <submittedName>
        <fullName evidence="1">Uncharacterized protein</fullName>
    </submittedName>
</protein>
<dbReference type="AlphaFoldDB" id="A0AAD9IDS8"/>
<proteinExistence type="predicted"/>
<keyword evidence="2" id="KW-1185">Reference proteome</keyword>
<comment type="caution">
    <text evidence="1">The sequence shown here is derived from an EMBL/GenBank/DDBJ whole genome shotgun (WGS) entry which is preliminary data.</text>
</comment>
<gene>
    <name evidence="1" type="ORF">QBZ16_001050</name>
</gene>
<evidence type="ECO:0000313" key="1">
    <source>
        <dbReference type="EMBL" id="KAK2076118.1"/>
    </source>
</evidence>
<dbReference type="Proteomes" id="UP001255856">
    <property type="component" value="Unassembled WGS sequence"/>
</dbReference>
<sequence length="190" mass="20313">MTLCNQGTCKWLIAVECVVPGTRKCEPDDRNNTGRDNVGYRNFGIGNSGISNFGNYNKGNNLWGNNNTANVSCDICYPSSSSAVVYVGYADDASSRKKITRSTAAALSAFHAYKDSGVLYMTGTSTNLSVGKTYRVTLTCNGPTKYLWSNNLVATATSQSFNYSGGPTTSCTSVQFGIVKSVDEMEGAYA</sequence>
<dbReference type="EMBL" id="JASFZW010000011">
    <property type="protein sequence ID" value="KAK2076118.1"/>
    <property type="molecule type" value="Genomic_DNA"/>
</dbReference>
<organism evidence="1 2">
    <name type="scientific">Prototheca wickerhamii</name>
    <dbReference type="NCBI Taxonomy" id="3111"/>
    <lineage>
        <taxon>Eukaryota</taxon>
        <taxon>Viridiplantae</taxon>
        <taxon>Chlorophyta</taxon>
        <taxon>core chlorophytes</taxon>
        <taxon>Trebouxiophyceae</taxon>
        <taxon>Chlorellales</taxon>
        <taxon>Chlorellaceae</taxon>
        <taxon>Prototheca</taxon>
    </lineage>
</organism>
<reference evidence="1" key="1">
    <citation type="submission" date="2021-01" db="EMBL/GenBank/DDBJ databases">
        <authorList>
            <person name="Eckstrom K.M.E."/>
        </authorList>
    </citation>
    <scope>NUCLEOTIDE SEQUENCE</scope>
    <source>
        <strain evidence="1">UVCC 0001</strain>
    </source>
</reference>
<name>A0AAD9IDS8_PROWI</name>
<evidence type="ECO:0000313" key="2">
    <source>
        <dbReference type="Proteomes" id="UP001255856"/>
    </source>
</evidence>
<accession>A0AAD9IDS8</accession>